<evidence type="ECO:0000313" key="7">
    <source>
        <dbReference type="Proteomes" id="UP000294543"/>
    </source>
</evidence>
<comment type="similarity">
    <text evidence="1">Belongs to the LysR transcriptional regulatory family.</text>
</comment>
<protein>
    <submittedName>
        <fullName evidence="6">LysR family transcriptional regulator</fullName>
    </submittedName>
</protein>
<dbReference type="GO" id="GO:0003700">
    <property type="term" value="F:DNA-binding transcription factor activity"/>
    <property type="evidence" value="ECO:0007669"/>
    <property type="project" value="InterPro"/>
</dbReference>
<dbReference type="AlphaFoldDB" id="A0A4R4WGV0"/>
<keyword evidence="2" id="KW-0805">Transcription regulation</keyword>
<dbReference type="Gene3D" id="1.10.10.10">
    <property type="entry name" value="Winged helix-like DNA-binding domain superfamily/Winged helix DNA-binding domain"/>
    <property type="match status" value="1"/>
</dbReference>
<evidence type="ECO:0000256" key="3">
    <source>
        <dbReference type="ARBA" id="ARBA00023125"/>
    </source>
</evidence>
<sequence length="297" mass="31562">MQPHQLEYFVAVAETGSFTAGAQRVRVVQSAVSTAVRQLERELGSALFVRGRRISLTPEGEALLPRARDVLHAMEAAVAAVAATRGQVIGTVNLGLMHHLAAYDLVGRLASFRRKHPAAVVHARSSTAGSRGHLDALRRGDLDLALVATAAETVPGVHLQCLDREPLRLVCSATHPLAGSATVRLEQIVDEAFIDFPAGWGNRSLVDSTFAAAGLRRTVHTEIIDFTMAQSLVREQLGVTFIPASAVWTDPLLVAIDVDPAIIWTARLAHSTSRPLSAAAAALAVELKAGTLSSEDS</sequence>
<dbReference type="Pfam" id="PF00126">
    <property type="entry name" value="HTH_1"/>
    <property type="match status" value="1"/>
</dbReference>
<evidence type="ECO:0000256" key="1">
    <source>
        <dbReference type="ARBA" id="ARBA00009437"/>
    </source>
</evidence>
<dbReference type="FunFam" id="1.10.10.10:FF:000001">
    <property type="entry name" value="LysR family transcriptional regulator"/>
    <property type="match status" value="1"/>
</dbReference>
<dbReference type="InterPro" id="IPR036388">
    <property type="entry name" value="WH-like_DNA-bd_sf"/>
</dbReference>
<comment type="caution">
    <text evidence="6">The sequence shown here is derived from an EMBL/GenBank/DDBJ whole genome shotgun (WGS) entry which is preliminary data.</text>
</comment>
<dbReference type="InterPro" id="IPR050950">
    <property type="entry name" value="HTH-type_LysR_regulators"/>
</dbReference>
<dbReference type="PANTHER" id="PTHR30419">
    <property type="entry name" value="HTH-TYPE TRANSCRIPTIONAL REGULATOR YBHD"/>
    <property type="match status" value="1"/>
</dbReference>
<keyword evidence="4" id="KW-0804">Transcription</keyword>
<dbReference type="InterPro" id="IPR036390">
    <property type="entry name" value="WH_DNA-bd_sf"/>
</dbReference>
<feature type="domain" description="HTH lysR-type" evidence="5">
    <location>
        <begin position="1"/>
        <end position="57"/>
    </location>
</feature>
<dbReference type="SUPFAM" id="SSF46785">
    <property type="entry name" value="Winged helix' DNA-binding domain"/>
    <property type="match status" value="1"/>
</dbReference>
<dbReference type="PANTHER" id="PTHR30419:SF31">
    <property type="entry name" value="BLR3139 PROTEIN"/>
    <property type="match status" value="1"/>
</dbReference>
<dbReference type="PROSITE" id="PS50931">
    <property type="entry name" value="HTH_LYSR"/>
    <property type="match status" value="1"/>
</dbReference>
<dbReference type="Proteomes" id="UP000294543">
    <property type="component" value="Unassembled WGS sequence"/>
</dbReference>
<dbReference type="InterPro" id="IPR005119">
    <property type="entry name" value="LysR_subst-bd"/>
</dbReference>
<keyword evidence="3" id="KW-0238">DNA-binding</keyword>
<evidence type="ECO:0000259" key="5">
    <source>
        <dbReference type="PROSITE" id="PS50931"/>
    </source>
</evidence>
<dbReference type="Pfam" id="PF03466">
    <property type="entry name" value="LysR_substrate"/>
    <property type="match status" value="1"/>
</dbReference>
<proteinExistence type="inferred from homology"/>
<dbReference type="Gene3D" id="3.40.190.290">
    <property type="match status" value="1"/>
</dbReference>
<dbReference type="SUPFAM" id="SSF53850">
    <property type="entry name" value="Periplasmic binding protein-like II"/>
    <property type="match status" value="1"/>
</dbReference>
<organism evidence="6 7">
    <name type="scientific">Nonomuraea diastatica</name>
    <dbReference type="NCBI Taxonomy" id="1848329"/>
    <lineage>
        <taxon>Bacteria</taxon>
        <taxon>Bacillati</taxon>
        <taxon>Actinomycetota</taxon>
        <taxon>Actinomycetes</taxon>
        <taxon>Streptosporangiales</taxon>
        <taxon>Streptosporangiaceae</taxon>
        <taxon>Nonomuraea</taxon>
    </lineage>
</organism>
<evidence type="ECO:0000256" key="4">
    <source>
        <dbReference type="ARBA" id="ARBA00023163"/>
    </source>
</evidence>
<name>A0A4R4WGV0_9ACTN</name>
<dbReference type="GO" id="GO:0003677">
    <property type="term" value="F:DNA binding"/>
    <property type="evidence" value="ECO:0007669"/>
    <property type="project" value="UniProtKB-KW"/>
</dbReference>
<dbReference type="PRINTS" id="PR00039">
    <property type="entry name" value="HTHLYSR"/>
</dbReference>
<dbReference type="EMBL" id="SMKP01000124">
    <property type="protein sequence ID" value="TDD15504.1"/>
    <property type="molecule type" value="Genomic_DNA"/>
</dbReference>
<dbReference type="OrthoDB" id="3181812at2"/>
<accession>A0A4R4WGV0</accession>
<evidence type="ECO:0000313" key="6">
    <source>
        <dbReference type="EMBL" id="TDD15504.1"/>
    </source>
</evidence>
<keyword evidence="7" id="KW-1185">Reference proteome</keyword>
<dbReference type="RefSeq" id="WP_132515143.1">
    <property type="nucleotide sequence ID" value="NZ_SMKP01000124.1"/>
</dbReference>
<evidence type="ECO:0000256" key="2">
    <source>
        <dbReference type="ARBA" id="ARBA00023015"/>
    </source>
</evidence>
<gene>
    <name evidence="6" type="ORF">E1294_34220</name>
</gene>
<dbReference type="InterPro" id="IPR000847">
    <property type="entry name" value="LysR_HTH_N"/>
</dbReference>
<dbReference type="GO" id="GO:0005829">
    <property type="term" value="C:cytosol"/>
    <property type="evidence" value="ECO:0007669"/>
    <property type="project" value="TreeGrafter"/>
</dbReference>
<reference evidence="6 7" key="1">
    <citation type="submission" date="2019-03" db="EMBL/GenBank/DDBJ databases">
        <title>Draft genome sequences of novel Actinobacteria.</title>
        <authorList>
            <person name="Sahin N."/>
            <person name="Ay H."/>
            <person name="Saygin H."/>
        </authorList>
    </citation>
    <scope>NUCLEOTIDE SEQUENCE [LARGE SCALE GENOMIC DNA]</scope>
    <source>
        <strain evidence="6 7">KC712</strain>
    </source>
</reference>